<evidence type="ECO:0000259" key="5">
    <source>
        <dbReference type="PROSITE" id="PS51352"/>
    </source>
</evidence>
<dbReference type="InterPro" id="IPR013766">
    <property type="entry name" value="Thioredoxin_domain"/>
</dbReference>
<comment type="subcellular location">
    <subcellularLocation>
        <location evidence="1">Cell envelope</location>
    </subcellularLocation>
</comment>
<dbReference type="GO" id="GO:0016853">
    <property type="term" value="F:isomerase activity"/>
    <property type="evidence" value="ECO:0007669"/>
    <property type="project" value="UniProtKB-KW"/>
</dbReference>
<sequence length="496" mass="56206">MGICIAFLSCTSTNKDQFPEPKIMMATAKVTGVVRNFQLKEGEEKPVLKLYVPAPITAEVGTFETYLTEDGSFSFEVPIECNMIIGTITSEIFDQSLIIGLASDKETKLVITKKDDNNIDVTILSRIGLTSNDVLNSGDVMEQMMSPGSTYSSFYKMTPKDFASVAIKNMEERLNITVTDSTLSKGAKNFITNEFKLAYLVGCLLDYTGYMSLNYQNFKTEEEPEEFTPQEPDRSYYAFLKYFDLNNPQYLYNATYSRVLKAILSNETLNIPLINDTPIDEWLKGVKTTMADLIGSDNGLFYDRLTAGAYISQFDNELKPLSDKQIENIRNYFKNKEITKILLKKNEEVIKLAAQKSNANCKETPSVPQKELMNAIISQYKGNVVLVDFWATWCGPCMSAMKEIREIKGQYKDKNIVFVYITNTSSPLTLWKKKINTIGGEHYYLTEGEWESLQDSFDFTGIPTYQLYDTNGKLEKQFSGYPGTNKMKAMIDQLLP</sequence>
<evidence type="ECO:0000256" key="3">
    <source>
        <dbReference type="ARBA" id="ARBA00023157"/>
    </source>
</evidence>
<evidence type="ECO:0000256" key="4">
    <source>
        <dbReference type="ARBA" id="ARBA00023284"/>
    </source>
</evidence>
<evidence type="ECO:0000313" key="6">
    <source>
        <dbReference type="EMBL" id="PXV68890.1"/>
    </source>
</evidence>
<organism evidence="6 7">
    <name type="scientific">Dysgonomonas alginatilytica</name>
    <dbReference type="NCBI Taxonomy" id="1605892"/>
    <lineage>
        <taxon>Bacteria</taxon>
        <taxon>Pseudomonadati</taxon>
        <taxon>Bacteroidota</taxon>
        <taxon>Bacteroidia</taxon>
        <taxon>Bacteroidales</taxon>
        <taxon>Dysgonomonadaceae</taxon>
        <taxon>Dysgonomonas</taxon>
    </lineage>
</organism>
<dbReference type="Pfam" id="PF08534">
    <property type="entry name" value="Redoxin"/>
    <property type="match status" value="1"/>
</dbReference>
<evidence type="ECO:0000313" key="7">
    <source>
        <dbReference type="Proteomes" id="UP000247973"/>
    </source>
</evidence>
<proteinExistence type="predicted"/>
<keyword evidence="7" id="KW-1185">Reference proteome</keyword>
<dbReference type="Proteomes" id="UP000247973">
    <property type="component" value="Unassembled WGS sequence"/>
</dbReference>
<dbReference type="GO" id="GO:0017004">
    <property type="term" value="P:cytochrome complex assembly"/>
    <property type="evidence" value="ECO:0007669"/>
    <property type="project" value="UniProtKB-KW"/>
</dbReference>
<dbReference type="AlphaFoldDB" id="A0A2V3PT72"/>
<keyword evidence="3" id="KW-1015">Disulfide bond</keyword>
<evidence type="ECO:0000256" key="2">
    <source>
        <dbReference type="ARBA" id="ARBA00022748"/>
    </source>
</evidence>
<keyword evidence="2" id="KW-0201">Cytochrome c-type biogenesis</keyword>
<dbReference type="PANTHER" id="PTHR42852:SF6">
    <property type="entry name" value="THIOL:DISULFIDE INTERCHANGE PROTEIN DSBE"/>
    <property type="match status" value="1"/>
</dbReference>
<dbReference type="PROSITE" id="PS51352">
    <property type="entry name" value="THIOREDOXIN_2"/>
    <property type="match status" value="1"/>
</dbReference>
<dbReference type="EMBL" id="QICL01000001">
    <property type="protein sequence ID" value="PXV68890.1"/>
    <property type="molecule type" value="Genomic_DNA"/>
</dbReference>
<dbReference type="Gene3D" id="3.40.30.10">
    <property type="entry name" value="Glutaredoxin"/>
    <property type="match status" value="1"/>
</dbReference>
<dbReference type="CDD" id="cd02966">
    <property type="entry name" value="TlpA_like_family"/>
    <property type="match status" value="1"/>
</dbReference>
<dbReference type="InterPro" id="IPR050553">
    <property type="entry name" value="Thioredoxin_ResA/DsbE_sf"/>
</dbReference>
<keyword evidence="6" id="KW-0413">Isomerase</keyword>
<dbReference type="PANTHER" id="PTHR42852">
    <property type="entry name" value="THIOL:DISULFIDE INTERCHANGE PROTEIN DSBE"/>
    <property type="match status" value="1"/>
</dbReference>
<dbReference type="GO" id="GO:0030313">
    <property type="term" value="C:cell envelope"/>
    <property type="evidence" value="ECO:0007669"/>
    <property type="project" value="UniProtKB-SubCell"/>
</dbReference>
<keyword evidence="4" id="KW-0676">Redox-active center</keyword>
<dbReference type="GO" id="GO:0016491">
    <property type="term" value="F:oxidoreductase activity"/>
    <property type="evidence" value="ECO:0007669"/>
    <property type="project" value="InterPro"/>
</dbReference>
<dbReference type="SUPFAM" id="SSF52833">
    <property type="entry name" value="Thioredoxin-like"/>
    <property type="match status" value="1"/>
</dbReference>
<feature type="domain" description="Thioredoxin" evidence="5">
    <location>
        <begin position="361"/>
        <end position="496"/>
    </location>
</feature>
<accession>A0A2V3PT72</accession>
<reference evidence="6 7" key="1">
    <citation type="submission" date="2018-03" db="EMBL/GenBank/DDBJ databases">
        <title>Genomic Encyclopedia of Archaeal and Bacterial Type Strains, Phase II (KMG-II): from individual species to whole genera.</title>
        <authorList>
            <person name="Goeker M."/>
        </authorList>
    </citation>
    <scope>NUCLEOTIDE SEQUENCE [LARGE SCALE GENOMIC DNA]</scope>
    <source>
        <strain evidence="6 7">DSM 100214</strain>
    </source>
</reference>
<comment type="caution">
    <text evidence="6">The sequence shown here is derived from an EMBL/GenBank/DDBJ whole genome shotgun (WGS) entry which is preliminary data.</text>
</comment>
<dbReference type="InterPro" id="IPR013740">
    <property type="entry name" value="Redoxin"/>
</dbReference>
<evidence type="ECO:0000256" key="1">
    <source>
        <dbReference type="ARBA" id="ARBA00004196"/>
    </source>
</evidence>
<gene>
    <name evidence="6" type="ORF">CLV62_101156</name>
</gene>
<dbReference type="InterPro" id="IPR036249">
    <property type="entry name" value="Thioredoxin-like_sf"/>
</dbReference>
<name>A0A2V3PT72_9BACT</name>
<protein>
    <submittedName>
        <fullName evidence="6">Thiol-disulfide isomerase/thioredoxin</fullName>
    </submittedName>
</protein>